<keyword evidence="6" id="KW-1185">Reference proteome</keyword>
<dbReference type="Gene3D" id="3.10.10.10">
    <property type="entry name" value="HIV Type 1 Reverse Transcriptase, subunit A, domain 1"/>
    <property type="match status" value="1"/>
</dbReference>
<dbReference type="SUPFAM" id="SSF56672">
    <property type="entry name" value="DNA/RNA polymerases"/>
    <property type="match status" value="1"/>
</dbReference>
<evidence type="ECO:0000259" key="3">
    <source>
        <dbReference type="Pfam" id="PF00078"/>
    </source>
</evidence>
<accession>W5MKD2</accession>
<dbReference type="InParanoid" id="W5MKD2"/>
<reference evidence="6" key="1">
    <citation type="submission" date="2011-12" db="EMBL/GenBank/DDBJ databases">
        <title>The Draft Genome of Lepisosteus oculatus.</title>
        <authorList>
            <consortium name="The Broad Institute Genome Assembly &amp; Analysis Group"/>
            <consortium name="Computational R&amp;D Group"/>
            <consortium name="and Sequencing Platform"/>
            <person name="Di Palma F."/>
            <person name="Alfoldi J."/>
            <person name="Johnson J."/>
            <person name="Berlin A."/>
            <person name="Gnerre S."/>
            <person name="Jaffe D."/>
            <person name="MacCallum I."/>
            <person name="Young S."/>
            <person name="Walker B.J."/>
            <person name="Lander E.S."/>
            <person name="Lindblad-Toh K."/>
        </authorList>
    </citation>
    <scope>NUCLEOTIDE SEQUENCE [LARGE SCALE GENOMIC DNA]</scope>
</reference>
<dbReference type="AlphaFoldDB" id="W5MKD2"/>
<dbReference type="InterPro" id="IPR041577">
    <property type="entry name" value="RT_RNaseH_2"/>
</dbReference>
<dbReference type="STRING" id="7918.ENSLOCP00000008841"/>
<dbReference type="Bgee" id="ENSLOCG00000007301">
    <property type="expression patterns" value="Expressed in mesonephros"/>
</dbReference>
<dbReference type="PANTHER" id="PTHR37984">
    <property type="entry name" value="PROTEIN CBG26694"/>
    <property type="match status" value="1"/>
</dbReference>
<dbReference type="EMBL" id="AHAT01014424">
    <property type="status" value="NOT_ANNOTATED_CDS"/>
    <property type="molecule type" value="Genomic_DNA"/>
</dbReference>
<feature type="domain" description="Reverse transcriptase" evidence="3">
    <location>
        <begin position="2"/>
        <end position="143"/>
    </location>
</feature>
<dbReference type="eggNOG" id="KOG0017">
    <property type="taxonomic scope" value="Eukaryota"/>
</dbReference>
<evidence type="ECO:0000256" key="1">
    <source>
        <dbReference type="ARBA" id="ARBA00010879"/>
    </source>
</evidence>
<comment type="similarity">
    <text evidence="1">Belongs to the beta type-B retroviral polymerase family. HERV class-II K(HML-2) pol subfamily.</text>
</comment>
<dbReference type="Gene3D" id="3.30.70.270">
    <property type="match status" value="1"/>
</dbReference>
<dbReference type="PANTHER" id="PTHR37984:SF15">
    <property type="entry name" value="INTEGRASE CATALYTIC DOMAIN-CONTAINING PROTEIN"/>
    <property type="match status" value="1"/>
</dbReference>
<name>W5MKD2_LEPOC</name>
<dbReference type="InterPro" id="IPR043502">
    <property type="entry name" value="DNA/RNA_pol_sf"/>
</dbReference>
<evidence type="ECO:0000313" key="5">
    <source>
        <dbReference type="Ensembl" id="ENSLOCP00000008841.1"/>
    </source>
</evidence>
<dbReference type="EC" id="3.1.26.4" evidence="2"/>
<dbReference type="InterPro" id="IPR043128">
    <property type="entry name" value="Rev_trsase/Diguanyl_cyclase"/>
</dbReference>
<proteinExistence type="inferred from homology"/>
<dbReference type="Ensembl" id="ENSLOCT00000008852.1">
    <property type="protein sequence ID" value="ENSLOCP00000008841.1"/>
    <property type="gene ID" value="ENSLOCG00000007301.1"/>
</dbReference>
<reference evidence="5" key="3">
    <citation type="submission" date="2025-09" db="UniProtKB">
        <authorList>
            <consortium name="Ensembl"/>
        </authorList>
    </citation>
    <scope>IDENTIFICATION</scope>
</reference>
<dbReference type="Pfam" id="PF17919">
    <property type="entry name" value="RT_RNaseH_2"/>
    <property type="match status" value="1"/>
</dbReference>
<protein>
    <recommendedName>
        <fullName evidence="2">ribonuclease H</fullName>
        <ecNumber evidence="2">3.1.26.4</ecNumber>
    </recommendedName>
</protein>
<feature type="domain" description="Reverse transcriptase/retrotransposon-derived protein RNase H-like" evidence="4">
    <location>
        <begin position="169"/>
        <end position="244"/>
    </location>
</feature>
<dbReference type="Gene3D" id="3.10.20.370">
    <property type="match status" value="1"/>
</dbReference>
<dbReference type="HOGENOM" id="CLU_000384_33_10_1"/>
<evidence type="ECO:0000256" key="2">
    <source>
        <dbReference type="ARBA" id="ARBA00012180"/>
    </source>
</evidence>
<evidence type="ECO:0000259" key="4">
    <source>
        <dbReference type="Pfam" id="PF17919"/>
    </source>
</evidence>
<sequence>VCVDLKAVNKAVIPDKYPLLRVEELTSQFSGQVFTKLDLGQGYHQIPLHPGSRNLTAVVTHIGVFHYTRVPFGLSSAPSCFQKVMFTIFVGIPGVVIYLDDIVVYGPTCVSHDERFKVLQHNHLTLNGEKCVFAMTPSSWWGVVLHLWFLPHSPLCQLLQKDAPWVCAPACSEAVHLLKAQLTLSPVLAHFDLSSSNFITCDVSSTAMGAVLSQLHNSAERPIAFASRALSPTEQKYSLWEKRAWLASCH</sequence>
<dbReference type="CDD" id="cd01647">
    <property type="entry name" value="RT_LTR"/>
    <property type="match status" value="1"/>
</dbReference>
<dbReference type="GeneTree" id="ENSGT00940000172313"/>
<dbReference type="GO" id="GO:0004523">
    <property type="term" value="F:RNA-DNA hybrid ribonuclease activity"/>
    <property type="evidence" value="ECO:0007669"/>
    <property type="project" value="UniProtKB-EC"/>
</dbReference>
<dbReference type="InterPro" id="IPR050951">
    <property type="entry name" value="Retrovirus_Pol_polyprotein"/>
</dbReference>
<dbReference type="InterPro" id="IPR000477">
    <property type="entry name" value="RT_dom"/>
</dbReference>
<organism evidence="5 6">
    <name type="scientific">Lepisosteus oculatus</name>
    <name type="common">Spotted gar</name>
    <dbReference type="NCBI Taxonomy" id="7918"/>
    <lineage>
        <taxon>Eukaryota</taxon>
        <taxon>Metazoa</taxon>
        <taxon>Chordata</taxon>
        <taxon>Craniata</taxon>
        <taxon>Vertebrata</taxon>
        <taxon>Euteleostomi</taxon>
        <taxon>Actinopterygii</taxon>
        <taxon>Neopterygii</taxon>
        <taxon>Holostei</taxon>
        <taxon>Semionotiformes</taxon>
        <taxon>Lepisosteidae</taxon>
        <taxon>Lepisosteus</taxon>
    </lineage>
</organism>
<dbReference type="Proteomes" id="UP000018468">
    <property type="component" value="Linkage group LG2"/>
</dbReference>
<dbReference type="Pfam" id="PF00078">
    <property type="entry name" value="RVT_1"/>
    <property type="match status" value="1"/>
</dbReference>
<reference evidence="5" key="2">
    <citation type="submission" date="2025-08" db="UniProtKB">
        <authorList>
            <consortium name="Ensembl"/>
        </authorList>
    </citation>
    <scope>IDENTIFICATION</scope>
</reference>
<dbReference type="OMA" id="AWLASCH"/>
<evidence type="ECO:0000313" key="6">
    <source>
        <dbReference type="Proteomes" id="UP000018468"/>
    </source>
</evidence>